<dbReference type="Proteomes" id="UP000286482">
    <property type="component" value="Unassembled WGS sequence"/>
</dbReference>
<dbReference type="Gene3D" id="3.40.710.10">
    <property type="entry name" value="DD-peptidase/beta-lactamase superfamily"/>
    <property type="match status" value="1"/>
</dbReference>
<dbReference type="EMBL" id="RAQO01000004">
    <property type="protein sequence ID" value="RKF20206.1"/>
    <property type="molecule type" value="Genomic_DNA"/>
</dbReference>
<dbReference type="GO" id="GO:0009002">
    <property type="term" value="F:serine-type D-Ala-D-Ala carboxypeptidase activity"/>
    <property type="evidence" value="ECO:0007669"/>
    <property type="project" value="UniProtKB-EC"/>
</dbReference>
<keyword evidence="2 4" id="KW-0378">Hydrolase</keyword>
<gene>
    <name evidence="4" type="primary">dacB</name>
    <name evidence="4" type="ORF">DBZ36_07120</name>
</gene>
<evidence type="ECO:0000256" key="3">
    <source>
        <dbReference type="SAM" id="SignalP"/>
    </source>
</evidence>
<accession>A0A420EI26</accession>
<dbReference type="RefSeq" id="WP_120354211.1">
    <property type="nucleotide sequence ID" value="NZ_RAQO01000004.1"/>
</dbReference>
<evidence type="ECO:0000313" key="5">
    <source>
        <dbReference type="Proteomes" id="UP000286482"/>
    </source>
</evidence>
<keyword evidence="3" id="KW-0732">Signal</keyword>
<organism evidence="4 5">
    <name type="scientific">Alginatibacterium sediminis</name>
    <dbReference type="NCBI Taxonomy" id="2164068"/>
    <lineage>
        <taxon>Bacteria</taxon>
        <taxon>Pseudomonadati</taxon>
        <taxon>Pseudomonadota</taxon>
        <taxon>Gammaproteobacteria</taxon>
        <taxon>Alteromonadales</taxon>
        <taxon>Alteromonadaceae</taxon>
        <taxon>Alginatibacterium</taxon>
    </lineage>
</organism>
<sequence>MRALLLVIFLFSFFTSSSSLAAGVPNSQLAFRSPFVQINDDIMMMPASVQKLITATAAAHVLGPNFRFVTRLDVYKNDKGGLNARLALNGDPTLKMSDVLQMFESARDQGLSDFDVLELDVSSFNGHQRGGGQVWNDLGKCFASPISAFNLSEHCIRGNIKPGAIGQPAISSVSDPELLKLDSNVVTVKSTALCSLDLSVVGSNHFRLDGCLKNTVEQIPLSFSTNDPQSWFMSKLVRGFKHSQMSWPKKVDILNWPNKTQMGKAQWRFKHQSSSLKTLMPLVLRNSDNRIADSLFVQVGLHKKGVASFSTGTRAVNGIMEDLGLNASRLQLRDGSGLSRENLVSANFVFQLLQTIRDRKNLQWLIQTMPVSGESGTLRNRSSVKSEPLKGLVVAKTGYINGVRNLAGYLHVQRQWVPFVSLSNGAVLSAQESRAVRSRKIMHPHYQWEQQQLLELLAQIELQQVQ</sequence>
<name>A0A420EI26_9ALTE</name>
<dbReference type="SUPFAM" id="SSF56601">
    <property type="entry name" value="beta-lactamase/transpeptidase-like"/>
    <property type="match status" value="1"/>
</dbReference>
<keyword evidence="5" id="KW-1185">Reference proteome</keyword>
<keyword evidence="4" id="KW-0121">Carboxypeptidase</keyword>
<comment type="caution">
    <text evidence="4">The sequence shown here is derived from an EMBL/GenBank/DDBJ whole genome shotgun (WGS) entry which is preliminary data.</text>
</comment>
<proteinExistence type="inferred from homology"/>
<reference evidence="4 5" key="1">
    <citation type="submission" date="2018-09" db="EMBL/GenBank/DDBJ databases">
        <authorList>
            <person name="Wang Z."/>
        </authorList>
    </citation>
    <scope>NUCLEOTIDE SEQUENCE [LARGE SCALE GENOMIC DNA]</scope>
    <source>
        <strain evidence="4 5">ALS 81</strain>
    </source>
</reference>
<dbReference type="PRINTS" id="PR00922">
    <property type="entry name" value="DADACBPTASE3"/>
</dbReference>
<evidence type="ECO:0000256" key="2">
    <source>
        <dbReference type="ARBA" id="ARBA00022801"/>
    </source>
</evidence>
<dbReference type="Pfam" id="PF02113">
    <property type="entry name" value="Peptidase_S13"/>
    <property type="match status" value="1"/>
</dbReference>
<protein>
    <submittedName>
        <fullName evidence="4">D-alanyl-D-alanine carboxypeptidase/D-alanyl-D-alanine-endopeptidase</fullName>
        <ecNumber evidence="4">3.4.16.4</ecNumber>
    </submittedName>
</protein>
<dbReference type="OrthoDB" id="9802627at2"/>
<dbReference type="PANTHER" id="PTHR30023:SF0">
    <property type="entry name" value="PENICILLIN-SENSITIVE CARBOXYPEPTIDASE A"/>
    <property type="match status" value="1"/>
</dbReference>
<comment type="similarity">
    <text evidence="1">Belongs to the peptidase S13 family.</text>
</comment>
<keyword evidence="4" id="KW-0645">Protease</keyword>
<feature type="chain" id="PRO_5019028724" evidence="3">
    <location>
        <begin position="22"/>
        <end position="466"/>
    </location>
</feature>
<dbReference type="InterPro" id="IPR012338">
    <property type="entry name" value="Beta-lactam/transpept-like"/>
</dbReference>
<dbReference type="EC" id="3.4.16.4" evidence="4"/>
<dbReference type="NCBIfam" id="TIGR00666">
    <property type="entry name" value="PBP4"/>
    <property type="match status" value="1"/>
</dbReference>
<evidence type="ECO:0000313" key="4">
    <source>
        <dbReference type="EMBL" id="RKF20206.1"/>
    </source>
</evidence>
<dbReference type="GO" id="GO:0006508">
    <property type="term" value="P:proteolysis"/>
    <property type="evidence" value="ECO:0007669"/>
    <property type="project" value="InterPro"/>
</dbReference>
<dbReference type="InterPro" id="IPR000667">
    <property type="entry name" value="Peptidase_S13"/>
</dbReference>
<evidence type="ECO:0000256" key="1">
    <source>
        <dbReference type="ARBA" id="ARBA00006096"/>
    </source>
</evidence>
<feature type="signal peptide" evidence="3">
    <location>
        <begin position="1"/>
        <end position="21"/>
    </location>
</feature>
<dbReference type="AlphaFoldDB" id="A0A420EI26"/>
<dbReference type="PANTHER" id="PTHR30023">
    <property type="entry name" value="D-ALANYL-D-ALANINE CARBOXYPEPTIDASE"/>
    <property type="match status" value="1"/>
</dbReference>
<dbReference type="GO" id="GO:0000270">
    <property type="term" value="P:peptidoglycan metabolic process"/>
    <property type="evidence" value="ECO:0007669"/>
    <property type="project" value="TreeGrafter"/>
</dbReference>